<gene>
    <name evidence="6" type="ORF">D9X91_10595</name>
</gene>
<feature type="transmembrane region" description="Helical" evidence="5">
    <location>
        <begin position="412"/>
        <end position="440"/>
    </location>
</feature>
<comment type="caution">
    <text evidence="6">The sequence shown here is derived from an EMBL/GenBank/DDBJ whole genome shotgun (WGS) entry which is preliminary data.</text>
</comment>
<evidence type="ECO:0000313" key="7">
    <source>
        <dbReference type="Proteomes" id="UP000276770"/>
    </source>
</evidence>
<dbReference type="InterPro" id="IPR050768">
    <property type="entry name" value="UPF0353/GerABKA_families"/>
</dbReference>
<feature type="transmembrane region" description="Helical" evidence="5">
    <location>
        <begin position="248"/>
        <end position="269"/>
    </location>
</feature>
<sequence length="457" mass="51218">MRKHSEKDTGKKVEMVKELLGNPSDLVILHKEISVNDEKMHFDMLRIDGISDSKISIEFMNQLDLSGIASLHDIQQELKEIGIKVTTIKLGSDLSPAISAVLDGNTVVFFCESSEVFILDSSKYEKRDITEPTSQTVIRGPKEAFIESLRSNTSLVRKRVRSEQLRIESFKVGNTSKTNVELMYLADQVDVECLDKLRMRIEKGMADIILETGYIEKMVQDQQQTIFPTVMNTERPDEVVSNILMGKIAIFVDNTPFVLLCPITFFQFFQSPEDYYHNFNMGILIQSLRFISFSLSLVAPALYVGLITHHHAMIPTPLLISLYAQREGIPFPVIIEALLMEFIFEILREAGVRMPRAIGQAVSIVGALVIGQTAVQAGLVSTAVVIVVSMTAISSFTMPNYNLAITARILRFVFMGLSYFIGFYGLLLGLIILFGHLIMITSIGRPYLRSLSNKLST</sequence>
<feature type="transmembrane region" description="Helical" evidence="5">
    <location>
        <begin position="359"/>
        <end position="392"/>
    </location>
</feature>
<dbReference type="PANTHER" id="PTHR22550:SF5">
    <property type="entry name" value="LEUCINE ZIPPER PROTEIN 4"/>
    <property type="match status" value="1"/>
</dbReference>
<comment type="subcellular location">
    <subcellularLocation>
        <location evidence="4">Cell membrane</location>
    </subcellularLocation>
    <subcellularLocation>
        <location evidence="1">Membrane</location>
        <topology evidence="1">Multi-pass membrane protein</topology>
    </subcellularLocation>
</comment>
<evidence type="ECO:0000256" key="2">
    <source>
        <dbReference type="ARBA" id="ARBA00005278"/>
    </source>
</evidence>
<dbReference type="EMBL" id="RCVZ01000006">
    <property type="protein sequence ID" value="RLQ95473.1"/>
    <property type="molecule type" value="Genomic_DNA"/>
</dbReference>
<evidence type="ECO:0000256" key="4">
    <source>
        <dbReference type="PIRNR" id="PIRNR005690"/>
    </source>
</evidence>
<dbReference type="PANTHER" id="PTHR22550">
    <property type="entry name" value="SPORE GERMINATION PROTEIN"/>
    <property type="match status" value="1"/>
</dbReference>
<dbReference type="PIRSF" id="PIRSF005690">
    <property type="entry name" value="GerBA"/>
    <property type="match status" value="1"/>
</dbReference>
<keyword evidence="7" id="KW-1185">Reference proteome</keyword>
<keyword evidence="5" id="KW-1133">Transmembrane helix</keyword>
<dbReference type="RefSeq" id="WP_121680588.1">
    <property type="nucleotide sequence ID" value="NZ_RCVZ01000006.1"/>
</dbReference>
<dbReference type="AlphaFoldDB" id="A0A3L7JXK0"/>
<dbReference type="GO" id="GO:0009847">
    <property type="term" value="P:spore germination"/>
    <property type="evidence" value="ECO:0007669"/>
    <property type="project" value="UniProtKB-UniRule"/>
</dbReference>
<dbReference type="Pfam" id="PF03323">
    <property type="entry name" value="GerA"/>
    <property type="match status" value="1"/>
</dbReference>
<comment type="similarity">
    <text evidence="2 4">Belongs to the GerABKA family.</text>
</comment>
<feature type="transmembrane region" description="Helical" evidence="5">
    <location>
        <begin position="290"/>
        <end position="309"/>
    </location>
</feature>
<dbReference type="InterPro" id="IPR004995">
    <property type="entry name" value="Spore_Ger"/>
</dbReference>
<dbReference type="GO" id="GO:0005886">
    <property type="term" value="C:plasma membrane"/>
    <property type="evidence" value="ECO:0007669"/>
    <property type="project" value="UniProtKB-SubCell"/>
</dbReference>
<accession>A0A3L7JXK0</accession>
<protein>
    <submittedName>
        <fullName evidence="6">Spore germination protein</fullName>
    </submittedName>
</protein>
<evidence type="ECO:0000256" key="3">
    <source>
        <dbReference type="ARBA" id="ARBA00023136"/>
    </source>
</evidence>
<name>A0A3L7JXK0_9BACI</name>
<dbReference type="Proteomes" id="UP000276770">
    <property type="component" value="Unassembled WGS sequence"/>
</dbReference>
<keyword evidence="3 4" id="KW-0472">Membrane</keyword>
<evidence type="ECO:0000313" key="6">
    <source>
        <dbReference type="EMBL" id="RLQ95473.1"/>
    </source>
</evidence>
<keyword evidence="5" id="KW-0812">Transmembrane</keyword>
<reference evidence="6 7" key="1">
    <citation type="submission" date="2018-10" db="EMBL/GenBank/DDBJ databases">
        <title>Falsibacillus sp. genome draft.</title>
        <authorList>
            <person name="Shi S."/>
        </authorList>
    </citation>
    <scope>NUCLEOTIDE SEQUENCE [LARGE SCALE GENOMIC DNA]</scope>
    <source>
        <strain evidence="6 7">GY 10110</strain>
    </source>
</reference>
<evidence type="ECO:0000256" key="5">
    <source>
        <dbReference type="SAM" id="Phobius"/>
    </source>
</evidence>
<evidence type="ECO:0000256" key="1">
    <source>
        <dbReference type="ARBA" id="ARBA00004141"/>
    </source>
</evidence>
<dbReference type="OrthoDB" id="9772630at2"/>
<organism evidence="6 7">
    <name type="scientific">Falsibacillus albus</name>
    <dbReference type="NCBI Taxonomy" id="2478915"/>
    <lineage>
        <taxon>Bacteria</taxon>
        <taxon>Bacillati</taxon>
        <taxon>Bacillota</taxon>
        <taxon>Bacilli</taxon>
        <taxon>Bacillales</taxon>
        <taxon>Bacillaceae</taxon>
        <taxon>Falsibacillus</taxon>
    </lineage>
</organism>
<proteinExistence type="inferred from homology"/>